<comment type="subcellular location">
    <subcellularLocation>
        <location evidence="2">Membrane</location>
        <topology evidence="2">Single-pass membrane protein</topology>
    </subcellularLocation>
</comment>
<dbReference type="PROSITE" id="PS00086">
    <property type="entry name" value="CYTOCHROME_P450"/>
    <property type="match status" value="1"/>
</dbReference>
<evidence type="ECO:0000256" key="7">
    <source>
        <dbReference type="ARBA" id="ARBA00022723"/>
    </source>
</evidence>
<keyword evidence="5 13" id="KW-0349">Heme</keyword>
<evidence type="ECO:0000256" key="10">
    <source>
        <dbReference type="ARBA" id="ARBA00023004"/>
    </source>
</evidence>
<sequence>MLQSIALSLLIAVLAILLWRKYANASANVYQSRPLPPGPTPLPVIGNVLDVPSVTPWKTYAQWADRYGGIVFMRVFGQPIMIINSLEVAVDLLEKRSSNYSDRLRNPEMITLMGWDWNTATMEYGQKWRRHRRSFHQYFNQAAVHAYEPQTYKSAQKLLKCLYHDPTHFAHHIRYVLGANILSIAYGFEIAEKDDKHIEVAEMAMHALSEGLIPGTFWVDFLPFLKYIPAWVPGAGFQKKAAEWKESVIAMKEMPWANAIKDSSSPSVAARLWEGITHLDGEAFAEEEEIAKNVAGVAYVGGVDTTVSTLHSFIQAMILYPEVQTRAQAELARVVGPDRLPEFSDKDSLPYIGAVCKEAMRWQPVVPLSVAHRCLADDEYKGYSIPEGTLLIQNAWAILHDPEEYENPEHFVPERFLKDGELNPEVRDPGVAAFGAGRRICPGRYFSDLVLFINVACILHTFDVTPAFDAQGQAIKVEPEMSTGLLSHPLPFKCTIKPRSYLAETLILGDSTVKA</sequence>
<keyword evidence="12" id="KW-0472">Membrane</keyword>
<dbReference type="OrthoDB" id="2789670at2759"/>
<comment type="similarity">
    <text evidence="4 14">Belongs to the cytochrome P450 family.</text>
</comment>
<keyword evidence="10 13" id="KW-0408">Iron</keyword>
<dbReference type="GO" id="GO:0005506">
    <property type="term" value="F:iron ion binding"/>
    <property type="evidence" value="ECO:0007669"/>
    <property type="project" value="InterPro"/>
</dbReference>
<dbReference type="InterPro" id="IPR001128">
    <property type="entry name" value="Cyt_P450"/>
</dbReference>
<dbReference type="EMBL" id="KV722446">
    <property type="protein sequence ID" value="OCH88668.1"/>
    <property type="molecule type" value="Genomic_DNA"/>
</dbReference>
<keyword evidence="8" id="KW-1133">Transmembrane helix</keyword>
<evidence type="ECO:0000256" key="2">
    <source>
        <dbReference type="ARBA" id="ARBA00004167"/>
    </source>
</evidence>
<dbReference type="GO" id="GO:0016705">
    <property type="term" value="F:oxidoreductase activity, acting on paired donors, with incorporation or reduction of molecular oxygen"/>
    <property type="evidence" value="ECO:0007669"/>
    <property type="project" value="InterPro"/>
</dbReference>
<evidence type="ECO:0000256" key="1">
    <source>
        <dbReference type="ARBA" id="ARBA00001971"/>
    </source>
</evidence>
<feature type="binding site" description="axial binding residue" evidence="13">
    <location>
        <position position="441"/>
    </location>
    <ligand>
        <name>heme</name>
        <dbReference type="ChEBI" id="CHEBI:30413"/>
    </ligand>
    <ligandPart>
        <name>Fe</name>
        <dbReference type="ChEBI" id="CHEBI:18248"/>
    </ligandPart>
</feature>
<dbReference type="CDD" id="cd11065">
    <property type="entry name" value="CYP64-like"/>
    <property type="match status" value="1"/>
</dbReference>
<keyword evidence="7 13" id="KW-0479">Metal-binding</keyword>
<comment type="pathway">
    <text evidence="3">Secondary metabolite biosynthesis.</text>
</comment>
<dbReference type="InterPro" id="IPR017972">
    <property type="entry name" value="Cyt_P450_CS"/>
</dbReference>
<keyword evidence="17" id="KW-1185">Reference proteome</keyword>
<name>A0A8E2APS6_9APHY</name>
<evidence type="ECO:0000256" key="3">
    <source>
        <dbReference type="ARBA" id="ARBA00005179"/>
    </source>
</evidence>
<keyword evidence="11 14" id="KW-0503">Monooxygenase</keyword>
<evidence type="ECO:0000256" key="15">
    <source>
        <dbReference type="SAM" id="SignalP"/>
    </source>
</evidence>
<reference evidence="16 17" key="1">
    <citation type="submission" date="2016-07" db="EMBL/GenBank/DDBJ databases">
        <title>Draft genome of the white-rot fungus Obba rivulosa 3A-2.</title>
        <authorList>
            <consortium name="DOE Joint Genome Institute"/>
            <person name="Miettinen O."/>
            <person name="Riley R."/>
            <person name="Acob R."/>
            <person name="Barry K."/>
            <person name="Cullen D."/>
            <person name="De Vries R."/>
            <person name="Hainaut M."/>
            <person name="Hatakka A."/>
            <person name="Henrissat B."/>
            <person name="Hilden K."/>
            <person name="Kuo R."/>
            <person name="Labutti K."/>
            <person name="Lipzen A."/>
            <person name="Makela M.R."/>
            <person name="Sandor L."/>
            <person name="Spatafora J.W."/>
            <person name="Grigoriev I.V."/>
            <person name="Hibbett D.S."/>
        </authorList>
    </citation>
    <scope>NUCLEOTIDE SEQUENCE [LARGE SCALE GENOMIC DNA]</scope>
    <source>
        <strain evidence="16 17">3A-2</strain>
    </source>
</reference>
<gene>
    <name evidence="16" type="ORF">OBBRIDRAFT_68567</name>
</gene>
<dbReference type="PANTHER" id="PTHR46300">
    <property type="entry name" value="P450, PUTATIVE (EUROFUNG)-RELATED-RELATED"/>
    <property type="match status" value="1"/>
</dbReference>
<dbReference type="GO" id="GO:0004497">
    <property type="term" value="F:monooxygenase activity"/>
    <property type="evidence" value="ECO:0007669"/>
    <property type="project" value="UniProtKB-KW"/>
</dbReference>
<feature type="chain" id="PRO_5034590586" evidence="15">
    <location>
        <begin position="26"/>
        <end position="515"/>
    </location>
</feature>
<evidence type="ECO:0000256" key="11">
    <source>
        <dbReference type="ARBA" id="ARBA00023033"/>
    </source>
</evidence>
<dbReference type="Gene3D" id="1.10.630.10">
    <property type="entry name" value="Cytochrome P450"/>
    <property type="match status" value="1"/>
</dbReference>
<feature type="signal peptide" evidence="15">
    <location>
        <begin position="1"/>
        <end position="25"/>
    </location>
</feature>
<evidence type="ECO:0000256" key="8">
    <source>
        <dbReference type="ARBA" id="ARBA00022989"/>
    </source>
</evidence>
<comment type="cofactor">
    <cofactor evidence="1 13">
        <name>heme</name>
        <dbReference type="ChEBI" id="CHEBI:30413"/>
    </cofactor>
</comment>
<dbReference type="Proteomes" id="UP000250043">
    <property type="component" value="Unassembled WGS sequence"/>
</dbReference>
<keyword evidence="15" id="KW-0732">Signal</keyword>
<dbReference type="PRINTS" id="PR00385">
    <property type="entry name" value="P450"/>
</dbReference>
<dbReference type="PANTHER" id="PTHR46300:SF7">
    <property type="entry name" value="P450, PUTATIVE (EUROFUNG)-RELATED"/>
    <property type="match status" value="1"/>
</dbReference>
<accession>A0A8E2APS6</accession>
<evidence type="ECO:0000256" key="4">
    <source>
        <dbReference type="ARBA" id="ARBA00010617"/>
    </source>
</evidence>
<keyword evidence="9 14" id="KW-0560">Oxidoreductase</keyword>
<evidence type="ECO:0000256" key="14">
    <source>
        <dbReference type="RuleBase" id="RU000461"/>
    </source>
</evidence>
<dbReference type="GO" id="GO:0016020">
    <property type="term" value="C:membrane"/>
    <property type="evidence" value="ECO:0007669"/>
    <property type="project" value="UniProtKB-SubCell"/>
</dbReference>
<dbReference type="AlphaFoldDB" id="A0A8E2APS6"/>
<evidence type="ECO:0000256" key="12">
    <source>
        <dbReference type="ARBA" id="ARBA00023136"/>
    </source>
</evidence>
<dbReference type="SUPFAM" id="SSF48264">
    <property type="entry name" value="Cytochrome P450"/>
    <property type="match status" value="1"/>
</dbReference>
<keyword evidence="6" id="KW-0812">Transmembrane</keyword>
<evidence type="ECO:0000256" key="9">
    <source>
        <dbReference type="ARBA" id="ARBA00023002"/>
    </source>
</evidence>
<organism evidence="16 17">
    <name type="scientific">Obba rivulosa</name>
    <dbReference type="NCBI Taxonomy" id="1052685"/>
    <lineage>
        <taxon>Eukaryota</taxon>
        <taxon>Fungi</taxon>
        <taxon>Dikarya</taxon>
        <taxon>Basidiomycota</taxon>
        <taxon>Agaricomycotina</taxon>
        <taxon>Agaricomycetes</taxon>
        <taxon>Polyporales</taxon>
        <taxon>Gelatoporiaceae</taxon>
        <taxon>Obba</taxon>
    </lineage>
</organism>
<evidence type="ECO:0000313" key="16">
    <source>
        <dbReference type="EMBL" id="OCH88668.1"/>
    </source>
</evidence>
<dbReference type="Pfam" id="PF00067">
    <property type="entry name" value="p450"/>
    <property type="match status" value="1"/>
</dbReference>
<dbReference type="GO" id="GO:0020037">
    <property type="term" value="F:heme binding"/>
    <property type="evidence" value="ECO:0007669"/>
    <property type="project" value="InterPro"/>
</dbReference>
<evidence type="ECO:0000256" key="13">
    <source>
        <dbReference type="PIRSR" id="PIRSR602401-1"/>
    </source>
</evidence>
<dbReference type="InterPro" id="IPR050364">
    <property type="entry name" value="Cytochrome_P450_fung"/>
</dbReference>
<dbReference type="PRINTS" id="PR00463">
    <property type="entry name" value="EP450I"/>
</dbReference>
<evidence type="ECO:0000256" key="5">
    <source>
        <dbReference type="ARBA" id="ARBA00022617"/>
    </source>
</evidence>
<evidence type="ECO:0000256" key="6">
    <source>
        <dbReference type="ARBA" id="ARBA00022692"/>
    </source>
</evidence>
<protein>
    <submittedName>
        <fullName evidence="16">Cytochrome P450</fullName>
    </submittedName>
</protein>
<proteinExistence type="inferred from homology"/>
<dbReference type="InterPro" id="IPR036396">
    <property type="entry name" value="Cyt_P450_sf"/>
</dbReference>
<evidence type="ECO:0000313" key="17">
    <source>
        <dbReference type="Proteomes" id="UP000250043"/>
    </source>
</evidence>
<dbReference type="InterPro" id="IPR002401">
    <property type="entry name" value="Cyt_P450_E_grp-I"/>
</dbReference>